<evidence type="ECO:0000313" key="1">
    <source>
        <dbReference type="EMBL" id="MBB4022601.1"/>
    </source>
</evidence>
<dbReference type="AlphaFoldDB" id="A0A840C9F3"/>
<evidence type="ECO:0000313" key="2">
    <source>
        <dbReference type="Proteomes" id="UP000585681"/>
    </source>
</evidence>
<organism evidence="1 2">
    <name type="scientific">Actibacterium naphthalenivorans</name>
    <dbReference type="NCBI Taxonomy" id="1614693"/>
    <lineage>
        <taxon>Bacteria</taxon>
        <taxon>Pseudomonadati</taxon>
        <taxon>Pseudomonadota</taxon>
        <taxon>Alphaproteobacteria</taxon>
        <taxon>Rhodobacterales</taxon>
        <taxon>Roseobacteraceae</taxon>
        <taxon>Actibacterium</taxon>
    </lineage>
</organism>
<comment type="caution">
    <text evidence="1">The sequence shown here is derived from an EMBL/GenBank/DDBJ whole genome shotgun (WGS) entry which is preliminary data.</text>
</comment>
<accession>A0A840C9F3</accession>
<protein>
    <submittedName>
        <fullName evidence="1">Uncharacterized protein</fullName>
    </submittedName>
</protein>
<gene>
    <name evidence="1" type="ORF">GGR17_002420</name>
</gene>
<sequence length="298" mass="33691">MLKDGEKYGELLIIKAEEAVANNIIHLIRASSIITKAFADQSVSYLAGFKLPYEDIERQLILTGILRKDIFFEKFTFCSELPLAVAIAAKAWPNKRSIYAIHKLAKSYETECITPRSTHPHYGQIFEKHSNEFKDHVRTSIAINLAFSSIEELDLQIKSSAEKKRWLNSKTFEWNPEVLADIRSRLQRAGISPDITICWIVRGDKTELEIEPNRGETASKSGGQQVRDLTFSLPDAIHACSYLRNFITAHAFGAKSRRLGPYEVYNTQQVARLLILSTLGFGNVRTRDLEARIDGSST</sequence>
<name>A0A840C9F3_9RHOB</name>
<reference evidence="1" key="1">
    <citation type="submission" date="2020-08" db="EMBL/GenBank/DDBJ databases">
        <title>Genomic Encyclopedia of Type Strains, Phase IV (KMG-IV): sequencing the most valuable type-strain genomes for metagenomic binning, comparative biology and taxonomic classification.</title>
        <authorList>
            <person name="Goeker M."/>
        </authorList>
    </citation>
    <scope>NUCLEOTIDE SEQUENCE [LARGE SCALE GENOMIC DNA]</scope>
    <source>
        <strain evidence="1">DSM 105040</strain>
    </source>
</reference>
<dbReference type="EMBL" id="JACIEQ010000003">
    <property type="protein sequence ID" value="MBB4022601.1"/>
    <property type="molecule type" value="Genomic_DNA"/>
</dbReference>
<proteinExistence type="predicted"/>
<keyword evidence="2" id="KW-1185">Reference proteome</keyword>
<dbReference type="Proteomes" id="UP000585681">
    <property type="component" value="Unassembled WGS sequence"/>
</dbReference>